<organism evidence="1 2">
    <name type="scientific">Brassica cretica</name>
    <name type="common">Mustard</name>
    <dbReference type="NCBI Taxonomy" id="69181"/>
    <lineage>
        <taxon>Eukaryota</taxon>
        <taxon>Viridiplantae</taxon>
        <taxon>Streptophyta</taxon>
        <taxon>Embryophyta</taxon>
        <taxon>Tracheophyta</taxon>
        <taxon>Spermatophyta</taxon>
        <taxon>Magnoliopsida</taxon>
        <taxon>eudicotyledons</taxon>
        <taxon>Gunneridae</taxon>
        <taxon>Pentapetalae</taxon>
        <taxon>rosids</taxon>
        <taxon>malvids</taxon>
        <taxon>Brassicales</taxon>
        <taxon>Brassicaceae</taxon>
        <taxon>Brassiceae</taxon>
        <taxon>Brassica</taxon>
    </lineage>
</organism>
<dbReference type="PANTHER" id="PTHR33223:SF11">
    <property type="entry name" value="ELEMENT PROTEIN, PUTATIVE-RELATED"/>
    <property type="match status" value="1"/>
</dbReference>
<accession>A0ABQ7CS10</accession>
<evidence type="ECO:0000313" key="2">
    <source>
        <dbReference type="Proteomes" id="UP000266723"/>
    </source>
</evidence>
<proteinExistence type="predicted"/>
<sequence>MKRGFLGPSKKEPAGLCTIRKDCSIDTVHPSSIDTIHPPSIDTVHPPSIDTVHPGTVHPDTVYLVKNDTTCGETEKIEVLILKVEGNEMLRDEEGQEPFQGLPHQDPINHIEEFEDLVSRSEQNEVSEYHMLCKIFPYSISGDSLSWFSQLQPGSLTSLEDIERAFLY</sequence>
<name>A0ABQ7CS10_BRACR</name>
<dbReference type="EMBL" id="QGKV02000759">
    <property type="protein sequence ID" value="KAF3562812.1"/>
    <property type="molecule type" value="Genomic_DNA"/>
</dbReference>
<gene>
    <name evidence="1" type="ORF">DY000_02017217</name>
</gene>
<evidence type="ECO:0008006" key="3">
    <source>
        <dbReference type="Google" id="ProtNLM"/>
    </source>
</evidence>
<protein>
    <recommendedName>
        <fullName evidence="3">Retrotransposon gag domain-containing protein</fullName>
    </recommendedName>
</protein>
<keyword evidence="2" id="KW-1185">Reference proteome</keyword>
<reference evidence="1 2" key="1">
    <citation type="journal article" date="2020" name="BMC Genomics">
        <title>Intraspecific diversification of the crop wild relative Brassica cretica Lam. using demographic model selection.</title>
        <authorList>
            <person name="Kioukis A."/>
            <person name="Michalopoulou V.A."/>
            <person name="Briers L."/>
            <person name="Pirintsos S."/>
            <person name="Studholme D.J."/>
            <person name="Pavlidis P."/>
            <person name="Sarris P.F."/>
        </authorList>
    </citation>
    <scope>NUCLEOTIDE SEQUENCE [LARGE SCALE GENOMIC DNA]</scope>
    <source>
        <strain evidence="2">cv. PFS-1207/04</strain>
    </source>
</reference>
<dbReference type="Proteomes" id="UP000266723">
    <property type="component" value="Unassembled WGS sequence"/>
</dbReference>
<comment type="caution">
    <text evidence="1">The sequence shown here is derived from an EMBL/GenBank/DDBJ whole genome shotgun (WGS) entry which is preliminary data.</text>
</comment>
<dbReference type="PANTHER" id="PTHR33223">
    <property type="entry name" value="CCHC-TYPE DOMAIN-CONTAINING PROTEIN"/>
    <property type="match status" value="1"/>
</dbReference>
<evidence type="ECO:0000313" key="1">
    <source>
        <dbReference type="EMBL" id="KAF3562812.1"/>
    </source>
</evidence>